<accession>A0A1B7WZA8</accession>
<dbReference type="AlphaFoldDB" id="A0A1B7WZA8"/>
<protein>
    <submittedName>
        <fullName evidence="1">Uncharacterized protein</fullName>
    </submittedName>
</protein>
<evidence type="ECO:0000313" key="2">
    <source>
        <dbReference type="Proteomes" id="UP000092093"/>
    </source>
</evidence>
<dbReference type="EMBL" id="LJOW01000105">
    <property type="protein sequence ID" value="OBQ42432.1"/>
    <property type="molecule type" value="Genomic_DNA"/>
</dbReference>
<sequence>MKNLDLNINHFQDYRIETLFAREKNREMTIIVVPEKSNVTYKVTNRRGDWGNYEGSSLEDAIAAYNEM</sequence>
<gene>
    <name evidence="1" type="ORF">AN484_17700</name>
</gene>
<proteinExistence type="predicted"/>
<reference evidence="1 2" key="1">
    <citation type="submission" date="2015-09" db="EMBL/GenBank/DDBJ databases">
        <title>Aphanizomenon flos-aquae WA102.</title>
        <authorList>
            <person name="Driscoll C."/>
        </authorList>
    </citation>
    <scope>NUCLEOTIDE SEQUENCE [LARGE SCALE GENOMIC DNA]</scope>
    <source>
        <strain evidence="1">WA102</strain>
    </source>
</reference>
<comment type="caution">
    <text evidence="1">The sequence shown here is derived from an EMBL/GenBank/DDBJ whole genome shotgun (WGS) entry which is preliminary data.</text>
</comment>
<name>A0A1B7WZA8_APHFL</name>
<evidence type="ECO:0000313" key="1">
    <source>
        <dbReference type="EMBL" id="OBQ42432.1"/>
    </source>
</evidence>
<organism evidence="1 2">
    <name type="scientific">Aphanizomenon flos-aquae WA102</name>
    <dbReference type="NCBI Taxonomy" id="1710896"/>
    <lineage>
        <taxon>Bacteria</taxon>
        <taxon>Bacillati</taxon>
        <taxon>Cyanobacteriota</taxon>
        <taxon>Cyanophyceae</taxon>
        <taxon>Nostocales</taxon>
        <taxon>Aphanizomenonaceae</taxon>
        <taxon>Aphanizomenon</taxon>
    </lineage>
</organism>
<dbReference type="Proteomes" id="UP000092093">
    <property type="component" value="Unassembled WGS sequence"/>
</dbReference>